<keyword evidence="4 10" id="KW-0808">Transferase</keyword>
<dbReference type="GO" id="GO:0008168">
    <property type="term" value="F:methyltransferase activity"/>
    <property type="evidence" value="ECO:0007669"/>
    <property type="project" value="UniProtKB-KW"/>
</dbReference>
<feature type="binding site" evidence="7">
    <location>
        <position position="193"/>
    </location>
    <ligand>
        <name>substrate</name>
    </ligand>
</feature>
<feature type="domain" description="GCVT N-terminal" evidence="8">
    <location>
        <begin position="8"/>
        <end position="261"/>
    </location>
</feature>
<dbReference type="GO" id="GO:0008483">
    <property type="term" value="F:transaminase activity"/>
    <property type="evidence" value="ECO:0007669"/>
    <property type="project" value="UniProtKB-KW"/>
</dbReference>
<dbReference type="Pfam" id="PF01571">
    <property type="entry name" value="GCV_T"/>
    <property type="match status" value="1"/>
</dbReference>
<comment type="catalytic activity">
    <reaction evidence="6">
        <text>N(6)-[(R)-S(8)-aminomethyldihydrolipoyl]-L-lysyl-[protein] + (6S)-5,6,7,8-tetrahydrofolate = N(6)-[(R)-dihydrolipoyl]-L-lysyl-[protein] + (6R)-5,10-methylene-5,6,7,8-tetrahydrofolate + NH4(+)</text>
        <dbReference type="Rhea" id="RHEA:16945"/>
        <dbReference type="Rhea" id="RHEA-COMP:10475"/>
        <dbReference type="Rhea" id="RHEA-COMP:10492"/>
        <dbReference type="ChEBI" id="CHEBI:15636"/>
        <dbReference type="ChEBI" id="CHEBI:28938"/>
        <dbReference type="ChEBI" id="CHEBI:57453"/>
        <dbReference type="ChEBI" id="CHEBI:83100"/>
        <dbReference type="ChEBI" id="CHEBI:83143"/>
        <dbReference type="EC" id="2.1.2.10"/>
    </reaction>
</comment>
<evidence type="ECO:0000256" key="4">
    <source>
        <dbReference type="ARBA" id="ARBA00022679"/>
    </source>
</evidence>
<evidence type="ECO:0000259" key="9">
    <source>
        <dbReference type="Pfam" id="PF08669"/>
    </source>
</evidence>
<dbReference type="PIRSF" id="PIRSF006487">
    <property type="entry name" value="GcvT"/>
    <property type="match status" value="1"/>
</dbReference>
<dbReference type="InterPro" id="IPR006223">
    <property type="entry name" value="GcvT"/>
</dbReference>
<dbReference type="PANTHER" id="PTHR43757">
    <property type="entry name" value="AMINOMETHYLTRANSFERASE"/>
    <property type="match status" value="1"/>
</dbReference>
<proteinExistence type="inferred from homology"/>
<dbReference type="InterPro" id="IPR006222">
    <property type="entry name" value="GCVT_N"/>
</dbReference>
<evidence type="ECO:0000256" key="5">
    <source>
        <dbReference type="ARBA" id="ARBA00031395"/>
    </source>
</evidence>
<keyword evidence="3" id="KW-0032">Aminotransferase</keyword>
<evidence type="ECO:0000256" key="3">
    <source>
        <dbReference type="ARBA" id="ARBA00022576"/>
    </source>
</evidence>
<dbReference type="AlphaFoldDB" id="A0A7C3LUW5"/>
<protein>
    <recommendedName>
        <fullName evidence="2">aminomethyltransferase</fullName>
        <ecNumber evidence="2">2.1.2.10</ecNumber>
    </recommendedName>
    <alternativeName>
        <fullName evidence="5">Glycine cleavage system T protein</fullName>
    </alternativeName>
</protein>
<dbReference type="GO" id="GO:0005960">
    <property type="term" value="C:glycine cleavage complex"/>
    <property type="evidence" value="ECO:0007669"/>
    <property type="project" value="InterPro"/>
</dbReference>
<evidence type="ECO:0000256" key="7">
    <source>
        <dbReference type="PIRSR" id="PIRSR006487-1"/>
    </source>
</evidence>
<dbReference type="InterPro" id="IPR027266">
    <property type="entry name" value="TrmE/GcvT-like"/>
</dbReference>
<dbReference type="EC" id="2.1.2.10" evidence="2"/>
<dbReference type="InterPro" id="IPR013977">
    <property type="entry name" value="GcvT_C"/>
</dbReference>
<comment type="similarity">
    <text evidence="1">Belongs to the GcvT family.</text>
</comment>
<feature type="domain" description="Aminomethyltransferase C-terminal" evidence="9">
    <location>
        <begin position="288"/>
        <end position="365"/>
    </location>
</feature>
<dbReference type="InterPro" id="IPR029043">
    <property type="entry name" value="GcvT/YgfZ_C"/>
</dbReference>
<dbReference type="GO" id="GO:0032259">
    <property type="term" value="P:methylation"/>
    <property type="evidence" value="ECO:0007669"/>
    <property type="project" value="UniProtKB-KW"/>
</dbReference>
<accession>A0A7C3LUW5</accession>
<dbReference type="Gene3D" id="4.10.1250.10">
    <property type="entry name" value="Aminomethyltransferase fragment"/>
    <property type="match status" value="1"/>
</dbReference>
<dbReference type="Gene3D" id="3.30.1360.120">
    <property type="entry name" value="Probable tRNA modification gtpase trme, domain 1"/>
    <property type="match status" value="1"/>
</dbReference>
<evidence type="ECO:0000313" key="10">
    <source>
        <dbReference type="EMBL" id="HFT93103.1"/>
    </source>
</evidence>
<dbReference type="GO" id="GO:0004047">
    <property type="term" value="F:aminomethyltransferase activity"/>
    <property type="evidence" value="ECO:0007669"/>
    <property type="project" value="UniProtKB-EC"/>
</dbReference>
<gene>
    <name evidence="10" type="primary">gcvT</name>
    <name evidence="10" type="ORF">ENX03_03995</name>
</gene>
<keyword evidence="10" id="KW-0489">Methyltransferase</keyword>
<organism evidence="10">
    <name type="scientific">Leptospirillum ferriphilum</name>
    <dbReference type="NCBI Taxonomy" id="178606"/>
    <lineage>
        <taxon>Bacteria</taxon>
        <taxon>Pseudomonadati</taxon>
        <taxon>Nitrospirota</taxon>
        <taxon>Nitrospiria</taxon>
        <taxon>Nitrospirales</taxon>
        <taxon>Nitrospiraceae</taxon>
        <taxon>Leptospirillum</taxon>
    </lineage>
</organism>
<dbReference type="PANTHER" id="PTHR43757:SF2">
    <property type="entry name" value="AMINOMETHYLTRANSFERASE, MITOCHONDRIAL"/>
    <property type="match status" value="1"/>
</dbReference>
<dbReference type="Gene3D" id="3.30.70.1400">
    <property type="entry name" value="Aminomethyltransferase beta-barrel domains"/>
    <property type="match status" value="1"/>
</dbReference>
<dbReference type="SUPFAM" id="SSF103025">
    <property type="entry name" value="Folate-binding domain"/>
    <property type="match status" value="1"/>
</dbReference>
<evidence type="ECO:0000256" key="2">
    <source>
        <dbReference type="ARBA" id="ARBA00012616"/>
    </source>
</evidence>
<dbReference type="NCBIfam" id="TIGR00528">
    <property type="entry name" value="gcvT"/>
    <property type="match status" value="1"/>
</dbReference>
<comment type="caution">
    <text evidence="10">The sequence shown here is derived from an EMBL/GenBank/DDBJ whole genome shotgun (WGS) entry which is preliminary data.</text>
</comment>
<dbReference type="NCBIfam" id="NF001567">
    <property type="entry name" value="PRK00389.1"/>
    <property type="match status" value="1"/>
</dbReference>
<dbReference type="EMBL" id="DTMM01000082">
    <property type="protein sequence ID" value="HFT93103.1"/>
    <property type="molecule type" value="Genomic_DNA"/>
</dbReference>
<dbReference type="Gene3D" id="2.40.30.110">
    <property type="entry name" value="Aminomethyltransferase beta-barrel domains"/>
    <property type="match status" value="1"/>
</dbReference>
<evidence type="ECO:0000259" key="8">
    <source>
        <dbReference type="Pfam" id="PF01571"/>
    </source>
</evidence>
<dbReference type="GO" id="GO:0006546">
    <property type="term" value="P:glycine catabolic process"/>
    <property type="evidence" value="ECO:0007669"/>
    <property type="project" value="InterPro"/>
</dbReference>
<name>A0A7C3LUW5_9BACT</name>
<dbReference type="InterPro" id="IPR028896">
    <property type="entry name" value="GcvT/YgfZ/DmdA"/>
</dbReference>
<dbReference type="SUPFAM" id="SSF101790">
    <property type="entry name" value="Aminomethyltransferase beta-barrel domain"/>
    <property type="match status" value="1"/>
</dbReference>
<sequence length="374" mass="40172">MTLPLSPSHIREGGHMVDFHGYILPVRFSTILEESRFVREQSGIFDISHMGHFVIRGRDALGSIDRLVTSNLEKVPSGKALYGHLLTESGGVIDDVMAYHFGRERVDLVVNASNRGMDGQWIREHLPPGDSFVDLSPDHVGIALQGPGASGVLARILPDVLDMKRRETRLLNLGGSGEFLVARTGYTGEDGWEFFGPSGAGVPFYEELLASGKKTGNLLPCGLGARDLLRLEMGYPLYGQELTTELSPFDAGLDFVVSRSKGDFVGKTAVLGKDGLPVIHDTHPALGGFILNGKGIPRTGCLIENASEIPVGHVTSGGYSPRVGGGFGLAYMERSFLADFRRGEPGFVRIHGNAIPVLFRKTPFVSTALSGGAS</sequence>
<reference evidence="10" key="1">
    <citation type="journal article" date="2020" name="mSystems">
        <title>Genome- and Community-Level Interaction Insights into Carbon Utilization and Element Cycling Functions of Hydrothermarchaeota in Hydrothermal Sediment.</title>
        <authorList>
            <person name="Zhou Z."/>
            <person name="Liu Y."/>
            <person name="Xu W."/>
            <person name="Pan J."/>
            <person name="Luo Z.H."/>
            <person name="Li M."/>
        </authorList>
    </citation>
    <scope>NUCLEOTIDE SEQUENCE [LARGE SCALE GENOMIC DNA]</scope>
    <source>
        <strain evidence="10">SpSt-902</strain>
    </source>
</reference>
<dbReference type="Pfam" id="PF08669">
    <property type="entry name" value="GCV_T_C"/>
    <property type="match status" value="1"/>
</dbReference>
<evidence type="ECO:0000256" key="6">
    <source>
        <dbReference type="ARBA" id="ARBA00047665"/>
    </source>
</evidence>
<evidence type="ECO:0000256" key="1">
    <source>
        <dbReference type="ARBA" id="ARBA00008609"/>
    </source>
</evidence>